<comment type="similarity">
    <text evidence="2 10">Belongs to the class-II aminoacyl-tRNA synthetase family.</text>
</comment>
<dbReference type="SUPFAM" id="SSF109604">
    <property type="entry name" value="HD-domain/PDEase-like"/>
    <property type="match status" value="1"/>
</dbReference>
<keyword evidence="6 10" id="KW-0067">ATP-binding</keyword>
<evidence type="ECO:0000256" key="8">
    <source>
        <dbReference type="ARBA" id="ARBA00023146"/>
    </source>
</evidence>
<evidence type="ECO:0000256" key="6">
    <source>
        <dbReference type="ARBA" id="ARBA00022840"/>
    </source>
</evidence>
<dbReference type="RefSeq" id="WP_103262984.1">
    <property type="nucleotide sequence ID" value="NZ_PPEL01000042.1"/>
</dbReference>
<evidence type="ECO:0000259" key="11">
    <source>
        <dbReference type="Pfam" id="PF05746"/>
    </source>
</evidence>
<dbReference type="InterPro" id="IPR008909">
    <property type="entry name" value="DALR_anticod-bd"/>
</dbReference>
<dbReference type="GO" id="GO:0005829">
    <property type="term" value="C:cytosol"/>
    <property type="evidence" value="ECO:0007669"/>
    <property type="project" value="TreeGrafter"/>
</dbReference>
<protein>
    <recommendedName>
        <fullName evidence="10">Glycine--tRNA ligase beta subunit</fullName>
        <ecNumber evidence="10">6.1.1.14</ecNumber>
    </recommendedName>
    <alternativeName>
        <fullName evidence="10">Glycyl-tRNA synthetase beta subunit</fullName>
        <shortName evidence="10">GlyRS</shortName>
    </alternativeName>
</protein>
<dbReference type="PROSITE" id="PS50861">
    <property type="entry name" value="AA_TRNA_LIGASE_II_GLYAB"/>
    <property type="match status" value="1"/>
</dbReference>
<accession>A0A2K2U4F9</accession>
<dbReference type="InterPro" id="IPR015944">
    <property type="entry name" value="Gly-tRNA-synth_bsu"/>
</dbReference>
<dbReference type="AlphaFoldDB" id="A0A2K2U4F9"/>
<evidence type="ECO:0000256" key="5">
    <source>
        <dbReference type="ARBA" id="ARBA00022741"/>
    </source>
</evidence>
<evidence type="ECO:0000313" key="12">
    <source>
        <dbReference type="EMBL" id="PNV65206.1"/>
    </source>
</evidence>
<dbReference type="PANTHER" id="PTHR30075:SF2">
    <property type="entry name" value="GLYCINE--TRNA LIGASE, CHLOROPLASTIC_MITOCHONDRIAL 2"/>
    <property type="match status" value="1"/>
</dbReference>
<gene>
    <name evidence="10" type="primary">glyS</name>
    <name evidence="12" type="ORF">C2L80_07905</name>
</gene>
<dbReference type="GO" id="GO:0005524">
    <property type="term" value="F:ATP binding"/>
    <property type="evidence" value="ECO:0007669"/>
    <property type="project" value="UniProtKB-UniRule"/>
</dbReference>
<dbReference type="PANTHER" id="PTHR30075">
    <property type="entry name" value="GLYCYL-TRNA SYNTHETASE"/>
    <property type="match status" value="1"/>
</dbReference>
<keyword evidence="5 10" id="KW-0547">Nucleotide-binding</keyword>
<dbReference type="GO" id="GO:0006420">
    <property type="term" value="P:arginyl-tRNA aminoacylation"/>
    <property type="evidence" value="ECO:0007669"/>
    <property type="project" value="InterPro"/>
</dbReference>
<evidence type="ECO:0000256" key="4">
    <source>
        <dbReference type="ARBA" id="ARBA00022598"/>
    </source>
</evidence>
<organism evidence="12 13">
    <name type="scientific">Rubneribacter badeniensis</name>
    <dbReference type="NCBI Taxonomy" id="2070688"/>
    <lineage>
        <taxon>Bacteria</taxon>
        <taxon>Bacillati</taxon>
        <taxon>Actinomycetota</taxon>
        <taxon>Coriobacteriia</taxon>
        <taxon>Eggerthellales</taxon>
        <taxon>Eggerthellaceae</taxon>
        <taxon>Rubneribacter</taxon>
    </lineage>
</organism>
<keyword evidence="8 10" id="KW-0030">Aminoacyl-tRNA synthetase</keyword>
<keyword evidence="4 10" id="KW-0436">Ligase</keyword>
<dbReference type="GO" id="GO:0006426">
    <property type="term" value="P:glycyl-tRNA aminoacylation"/>
    <property type="evidence" value="ECO:0007669"/>
    <property type="project" value="UniProtKB-UniRule"/>
</dbReference>
<keyword evidence="13" id="KW-1185">Reference proteome</keyword>
<evidence type="ECO:0000256" key="1">
    <source>
        <dbReference type="ARBA" id="ARBA00004496"/>
    </source>
</evidence>
<dbReference type="EMBL" id="PPEL01000042">
    <property type="protein sequence ID" value="PNV65206.1"/>
    <property type="molecule type" value="Genomic_DNA"/>
</dbReference>
<dbReference type="InterPro" id="IPR006194">
    <property type="entry name" value="Gly-tRNA-synth_heterodimer"/>
</dbReference>
<feature type="domain" description="DALR anticodon binding" evidence="11">
    <location>
        <begin position="608"/>
        <end position="685"/>
    </location>
</feature>
<evidence type="ECO:0000256" key="10">
    <source>
        <dbReference type="HAMAP-Rule" id="MF_00255"/>
    </source>
</evidence>
<dbReference type="Pfam" id="PF05746">
    <property type="entry name" value="DALR_1"/>
    <property type="match status" value="1"/>
</dbReference>
<dbReference type="NCBIfam" id="TIGR00211">
    <property type="entry name" value="glyS"/>
    <property type="match status" value="1"/>
</dbReference>
<evidence type="ECO:0000256" key="9">
    <source>
        <dbReference type="ARBA" id="ARBA00047937"/>
    </source>
</evidence>
<dbReference type="PRINTS" id="PR01045">
    <property type="entry name" value="TRNASYNTHGB"/>
</dbReference>
<comment type="caution">
    <text evidence="12">The sequence shown here is derived from an EMBL/GenBank/DDBJ whole genome shotgun (WGS) entry which is preliminary data.</text>
</comment>
<evidence type="ECO:0000313" key="13">
    <source>
        <dbReference type="Proteomes" id="UP000236488"/>
    </source>
</evidence>
<name>A0A2K2U4F9_9ACTN</name>
<dbReference type="EC" id="6.1.1.14" evidence="10"/>
<sequence length="699" mass="75082">MSNLHTLAFEIGTEEIPAFDLHRATAQLARLVPDALDAVRIPHGEVAVHTTPRRLVAIVEDVAESTEALEETFRGPSAKIAFDAEGNPTKAAVGFARGKGVDVGALEVREEKGVEYVFATRRVEARDAAELLPEVLEGVIAGIAWPKSCRWGSTSEYFSRPVRWIVAMLDERVVPVRFAGLEAGNLTRGHRFLSPGPHEVPTARALLDVLEGAHVVTSEQARERAIREGVARIEEECGARAELPEKTLLEVVNLCEQPTVLVGAFDEEFLQVPEEIIVDAMLMHQRYFPLYDENGKLTNRFIVVSNGDPACAATIADGNERVVRARLSDAKFFYEEDLKRPLEAYVERLDEVVFQESLGTMRAKAERITALARHLAADAGLSAADAAVAERAAHLAKADLVTSAVVEFTSVQGVMGSYYAAACGEGDKVACAIADHYRPRFAGDALPASAAGRIVAMADKLDTICGLIAAGQGPTGSSDPFALRRSALGILSMLLDEGLPLRVGLVRAIDAALASYAAQGVAFDAQAVREEVADFFIARAKVLLRDEGRAPDTIDAVLAAGVREPVEFASRVRALDAAREGDPDAFADLATAFARANNLRDASLGAEVDEGLLSEVERALSCAVAQAESRVGSALAADDYPSALAELAGLRKPVDAFFEGVMVMDEDRALRENRLRLLNRFVAVFEGVADFGKMAKGAR</sequence>
<keyword evidence="7 10" id="KW-0648">Protein biosynthesis</keyword>
<evidence type="ECO:0000256" key="3">
    <source>
        <dbReference type="ARBA" id="ARBA00022490"/>
    </source>
</evidence>
<dbReference type="GO" id="GO:0004814">
    <property type="term" value="F:arginine-tRNA ligase activity"/>
    <property type="evidence" value="ECO:0007669"/>
    <property type="project" value="InterPro"/>
</dbReference>
<comment type="subcellular location">
    <subcellularLocation>
        <location evidence="1 10">Cytoplasm</location>
    </subcellularLocation>
</comment>
<reference evidence="12 13" key="1">
    <citation type="journal article" date="2018" name="Int. J. Syst. Evol. Microbiol.">
        <title>Rubneribacter badeniensis gen. nov., sp. nov. and Enteroscipio rubneri gen. nov., sp. nov., new members of the Eggerthellaceae isolated from human faeces.</title>
        <authorList>
            <person name="Danylec N."/>
            <person name="Gobl A."/>
            <person name="Stoll D.A."/>
            <person name="Hetzer B."/>
            <person name="Kulling S.E."/>
            <person name="Huch M."/>
        </authorList>
    </citation>
    <scope>NUCLEOTIDE SEQUENCE [LARGE SCALE GENOMIC DNA]</scope>
    <source>
        <strain evidence="12 13">ResAG-85</strain>
    </source>
</reference>
<dbReference type="HAMAP" id="MF_00255">
    <property type="entry name" value="Gly_tRNA_synth_beta"/>
    <property type="match status" value="1"/>
</dbReference>
<proteinExistence type="inferred from homology"/>
<comment type="catalytic activity">
    <reaction evidence="9 10">
        <text>tRNA(Gly) + glycine + ATP = glycyl-tRNA(Gly) + AMP + diphosphate</text>
        <dbReference type="Rhea" id="RHEA:16013"/>
        <dbReference type="Rhea" id="RHEA-COMP:9664"/>
        <dbReference type="Rhea" id="RHEA-COMP:9683"/>
        <dbReference type="ChEBI" id="CHEBI:30616"/>
        <dbReference type="ChEBI" id="CHEBI:33019"/>
        <dbReference type="ChEBI" id="CHEBI:57305"/>
        <dbReference type="ChEBI" id="CHEBI:78442"/>
        <dbReference type="ChEBI" id="CHEBI:78522"/>
        <dbReference type="ChEBI" id="CHEBI:456215"/>
        <dbReference type="EC" id="6.1.1.14"/>
    </reaction>
</comment>
<dbReference type="GO" id="GO:0004820">
    <property type="term" value="F:glycine-tRNA ligase activity"/>
    <property type="evidence" value="ECO:0007669"/>
    <property type="project" value="UniProtKB-UniRule"/>
</dbReference>
<evidence type="ECO:0000256" key="7">
    <source>
        <dbReference type="ARBA" id="ARBA00022917"/>
    </source>
</evidence>
<evidence type="ECO:0000256" key="2">
    <source>
        <dbReference type="ARBA" id="ARBA00008226"/>
    </source>
</evidence>
<keyword evidence="3 10" id="KW-0963">Cytoplasm</keyword>
<dbReference type="Proteomes" id="UP000236488">
    <property type="component" value="Unassembled WGS sequence"/>
</dbReference>
<comment type="subunit">
    <text evidence="10">Tetramer of two alpha and two beta subunits.</text>
</comment>
<dbReference type="Pfam" id="PF02092">
    <property type="entry name" value="tRNA_synt_2f"/>
    <property type="match status" value="1"/>
</dbReference>